<evidence type="ECO:0000313" key="5">
    <source>
        <dbReference type="Proteomes" id="UP001236014"/>
    </source>
</evidence>
<dbReference type="RefSeq" id="WP_285970829.1">
    <property type="nucleotide sequence ID" value="NZ_CP127294.1"/>
</dbReference>
<dbReference type="Proteomes" id="UP001236014">
    <property type="component" value="Chromosome"/>
</dbReference>
<evidence type="ECO:0000259" key="3">
    <source>
        <dbReference type="PROSITE" id="PS50977"/>
    </source>
</evidence>
<evidence type="ECO:0000256" key="1">
    <source>
        <dbReference type="ARBA" id="ARBA00023125"/>
    </source>
</evidence>
<dbReference type="AlphaFoldDB" id="A0A9Y2IKC5"/>
<name>A0A9Y2IKC5_9PSEU</name>
<dbReference type="PRINTS" id="PR00455">
    <property type="entry name" value="HTHTETR"/>
</dbReference>
<dbReference type="SUPFAM" id="SSF46689">
    <property type="entry name" value="Homeodomain-like"/>
    <property type="match status" value="1"/>
</dbReference>
<dbReference type="PANTHER" id="PTHR30055:SF220">
    <property type="entry name" value="TETR-FAMILY REGULATORY PROTEIN"/>
    <property type="match status" value="1"/>
</dbReference>
<dbReference type="KEGG" id="acab:QRX50_05235"/>
<proteinExistence type="predicted"/>
<feature type="domain" description="HTH tetR-type" evidence="3">
    <location>
        <begin position="12"/>
        <end position="72"/>
    </location>
</feature>
<gene>
    <name evidence="4" type="ORF">QRX50_05235</name>
</gene>
<dbReference type="PANTHER" id="PTHR30055">
    <property type="entry name" value="HTH-TYPE TRANSCRIPTIONAL REGULATOR RUTR"/>
    <property type="match status" value="1"/>
</dbReference>
<sequence>MIHDMGGKYHHGDLRAELVRGSLDLIAEQGLEGFSVAQVAKRANVSAAAPYRHFPDRSSLLAAVAAAAACRLRDLVDKVIAEEPDPVTRMASAQGAYTRFFIDTRLGFPVLFADGLANPEYTEMHDQRRALFDTFLTLSLAVTDGHAEALELLEQLNAQSHGYGALYLDGVSPRMGYSADQVVTKSTRAARIVIEAYRTAGQR</sequence>
<reference evidence="4 5" key="1">
    <citation type="submission" date="2023-06" db="EMBL/GenBank/DDBJ databases">
        <authorList>
            <person name="Oyuntsetseg B."/>
            <person name="Kim S.B."/>
        </authorList>
    </citation>
    <scope>NUCLEOTIDE SEQUENCE [LARGE SCALE GENOMIC DNA]</scope>
    <source>
        <strain evidence="4 5">2-15</strain>
    </source>
</reference>
<dbReference type="GO" id="GO:0003700">
    <property type="term" value="F:DNA-binding transcription factor activity"/>
    <property type="evidence" value="ECO:0007669"/>
    <property type="project" value="TreeGrafter"/>
</dbReference>
<accession>A0A9Y2IKC5</accession>
<keyword evidence="1 2" id="KW-0238">DNA-binding</keyword>
<dbReference type="GO" id="GO:0000976">
    <property type="term" value="F:transcription cis-regulatory region binding"/>
    <property type="evidence" value="ECO:0007669"/>
    <property type="project" value="TreeGrafter"/>
</dbReference>
<dbReference type="EMBL" id="CP127294">
    <property type="protein sequence ID" value="WIX80193.1"/>
    <property type="molecule type" value="Genomic_DNA"/>
</dbReference>
<dbReference type="InterPro" id="IPR009057">
    <property type="entry name" value="Homeodomain-like_sf"/>
</dbReference>
<feature type="DNA-binding region" description="H-T-H motif" evidence="2">
    <location>
        <begin position="35"/>
        <end position="54"/>
    </location>
</feature>
<organism evidence="4 5">
    <name type="scientific">Amycolatopsis carbonis</name>
    <dbReference type="NCBI Taxonomy" id="715471"/>
    <lineage>
        <taxon>Bacteria</taxon>
        <taxon>Bacillati</taxon>
        <taxon>Actinomycetota</taxon>
        <taxon>Actinomycetes</taxon>
        <taxon>Pseudonocardiales</taxon>
        <taxon>Pseudonocardiaceae</taxon>
        <taxon>Amycolatopsis</taxon>
    </lineage>
</organism>
<dbReference type="Pfam" id="PF00440">
    <property type="entry name" value="TetR_N"/>
    <property type="match status" value="1"/>
</dbReference>
<keyword evidence="5" id="KW-1185">Reference proteome</keyword>
<evidence type="ECO:0000256" key="2">
    <source>
        <dbReference type="PROSITE-ProRule" id="PRU00335"/>
    </source>
</evidence>
<dbReference type="Gene3D" id="1.10.357.10">
    <property type="entry name" value="Tetracycline Repressor, domain 2"/>
    <property type="match status" value="1"/>
</dbReference>
<protein>
    <submittedName>
        <fullName evidence="4">TetR/AcrR family transcriptional regulator</fullName>
    </submittedName>
</protein>
<dbReference type="InterPro" id="IPR050109">
    <property type="entry name" value="HTH-type_TetR-like_transc_reg"/>
</dbReference>
<dbReference type="InterPro" id="IPR001647">
    <property type="entry name" value="HTH_TetR"/>
</dbReference>
<dbReference type="PROSITE" id="PS50977">
    <property type="entry name" value="HTH_TETR_2"/>
    <property type="match status" value="1"/>
</dbReference>
<evidence type="ECO:0000313" key="4">
    <source>
        <dbReference type="EMBL" id="WIX80193.1"/>
    </source>
</evidence>